<dbReference type="Pfam" id="PF03861">
    <property type="entry name" value="ANTAR"/>
    <property type="match status" value="1"/>
</dbReference>
<evidence type="ECO:0000259" key="2">
    <source>
        <dbReference type="PROSITE" id="PS50921"/>
    </source>
</evidence>
<dbReference type="SMART" id="SM01012">
    <property type="entry name" value="ANTAR"/>
    <property type="match status" value="1"/>
</dbReference>
<keyword evidence="4" id="KW-1185">Reference proteome</keyword>
<comment type="caution">
    <text evidence="3">The sequence shown here is derived from an EMBL/GenBank/DDBJ whole genome shotgun (WGS) entry which is preliminary data.</text>
</comment>
<gene>
    <name evidence="3" type="ORF">MQP27_46390</name>
</gene>
<dbReference type="RefSeq" id="WP_242777228.1">
    <property type="nucleotide sequence ID" value="NZ_JALDAY010000019.1"/>
</dbReference>
<dbReference type="PROSITE" id="PS50921">
    <property type="entry name" value="ANTAR"/>
    <property type="match status" value="1"/>
</dbReference>
<proteinExistence type="predicted"/>
<dbReference type="InterPro" id="IPR036388">
    <property type="entry name" value="WH-like_DNA-bd_sf"/>
</dbReference>
<evidence type="ECO:0000313" key="4">
    <source>
        <dbReference type="Proteomes" id="UP001165269"/>
    </source>
</evidence>
<accession>A0ABS9YMZ6</accession>
<dbReference type="Gene3D" id="1.10.10.10">
    <property type="entry name" value="Winged helix-like DNA-binding domain superfamily/Winged helix DNA-binding domain"/>
    <property type="match status" value="1"/>
</dbReference>
<feature type="domain" description="ANTAR" evidence="2">
    <location>
        <begin position="11"/>
        <end position="71"/>
    </location>
</feature>
<protein>
    <submittedName>
        <fullName evidence="3">ANTAR domain-containing protein</fullName>
    </submittedName>
</protein>
<sequence>MTEQNEPTEQLAALRQEVEQLRRALVSHAVVDQAIGVLRAHGLRPGEGWELLQQVSQRSNVKLRHIAEHILRWADGEGLPDGIADALRATLVDGRRLRFAPGQERPERRRTPPEPAACHGTRVKNSDGPPGGPSAG</sequence>
<evidence type="ECO:0000313" key="3">
    <source>
        <dbReference type="EMBL" id="MCI3278520.1"/>
    </source>
</evidence>
<dbReference type="EMBL" id="JALDAY010000019">
    <property type="protein sequence ID" value="MCI3278520.1"/>
    <property type="molecule type" value="Genomic_DNA"/>
</dbReference>
<organism evidence="3 4">
    <name type="scientific">Streptomyces cylindrosporus</name>
    <dbReference type="NCBI Taxonomy" id="2927583"/>
    <lineage>
        <taxon>Bacteria</taxon>
        <taxon>Bacillati</taxon>
        <taxon>Actinomycetota</taxon>
        <taxon>Actinomycetes</taxon>
        <taxon>Kitasatosporales</taxon>
        <taxon>Streptomycetaceae</taxon>
        <taxon>Streptomyces</taxon>
    </lineage>
</organism>
<dbReference type="SUPFAM" id="SSF52172">
    <property type="entry name" value="CheY-like"/>
    <property type="match status" value="1"/>
</dbReference>
<evidence type="ECO:0000256" key="1">
    <source>
        <dbReference type="SAM" id="MobiDB-lite"/>
    </source>
</evidence>
<dbReference type="InterPro" id="IPR005561">
    <property type="entry name" value="ANTAR"/>
</dbReference>
<name>A0ABS9YMZ6_9ACTN</name>
<dbReference type="InterPro" id="IPR011006">
    <property type="entry name" value="CheY-like_superfamily"/>
</dbReference>
<dbReference type="Proteomes" id="UP001165269">
    <property type="component" value="Unassembled WGS sequence"/>
</dbReference>
<reference evidence="3" key="1">
    <citation type="submission" date="2022-03" db="EMBL/GenBank/DDBJ databases">
        <title>Streptomyces 7R015 and 7R016 isolated from Barleria lupulina in Thailand.</title>
        <authorList>
            <person name="Kanchanasin P."/>
            <person name="Phongsopitanun W."/>
            <person name="Tanasupawat S."/>
        </authorList>
    </citation>
    <scope>NUCLEOTIDE SEQUENCE</scope>
    <source>
        <strain evidence="3">7R015</strain>
    </source>
</reference>
<feature type="region of interest" description="Disordered" evidence="1">
    <location>
        <begin position="98"/>
        <end position="136"/>
    </location>
</feature>